<dbReference type="EMBL" id="UZAH01028563">
    <property type="protein sequence ID" value="VDP00970.1"/>
    <property type="molecule type" value="Genomic_DNA"/>
</dbReference>
<evidence type="ECO:0000256" key="2">
    <source>
        <dbReference type="ARBA" id="ARBA00022741"/>
    </source>
</evidence>
<dbReference type="OrthoDB" id="1722066at2759"/>
<keyword evidence="1" id="KW-0436">Ligase</keyword>
<dbReference type="Proteomes" id="UP000050761">
    <property type="component" value="Unassembled WGS sequence"/>
</dbReference>
<dbReference type="GO" id="GO:0070681">
    <property type="term" value="P:glutaminyl-tRNAGln biosynthesis via transamidation"/>
    <property type="evidence" value="ECO:0007669"/>
    <property type="project" value="TreeGrafter"/>
</dbReference>
<reference evidence="6 7" key="1">
    <citation type="submission" date="2018-11" db="EMBL/GenBank/DDBJ databases">
        <authorList>
            <consortium name="Pathogen Informatics"/>
        </authorList>
    </citation>
    <scope>NUCLEOTIDE SEQUENCE [LARGE SCALE GENOMIC DNA]</scope>
</reference>
<dbReference type="GO" id="GO:0032543">
    <property type="term" value="P:mitochondrial translation"/>
    <property type="evidence" value="ECO:0007669"/>
    <property type="project" value="TreeGrafter"/>
</dbReference>
<keyword evidence="4" id="KW-0648">Protein biosynthesis</keyword>
<dbReference type="InterPro" id="IPR018027">
    <property type="entry name" value="Asn/Gln_amidotransferase"/>
</dbReference>
<dbReference type="AlphaFoldDB" id="A0A183G116"/>
<name>A0A183G116_HELPZ</name>
<evidence type="ECO:0000313" key="6">
    <source>
        <dbReference type="EMBL" id="VDP00970.1"/>
    </source>
</evidence>
<evidence type="ECO:0000259" key="5">
    <source>
        <dbReference type="Pfam" id="PF02637"/>
    </source>
</evidence>
<keyword evidence="3" id="KW-0067">ATP-binding</keyword>
<dbReference type="GO" id="GO:0030956">
    <property type="term" value="C:glutamyl-tRNA(Gln) amidotransferase complex"/>
    <property type="evidence" value="ECO:0007669"/>
    <property type="project" value="TreeGrafter"/>
</dbReference>
<protein>
    <submittedName>
        <fullName evidence="8">GatB_Yqey domain-containing protein</fullName>
    </submittedName>
</protein>
<accession>A0A3P8AC12</accession>
<proteinExistence type="predicted"/>
<evidence type="ECO:0000256" key="1">
    <source>
        <dbReference type="ARBA" id="ARBA00022598"/>
    </source>
</evidence>
<reference evidence="8" key="2">
    <citation type="submission" date="2019-09" db="UniProtKB">
        <authorList>
            <consortium name="WormBaseParasite"/>
        </authorList>
    </citation>
    <scope>IDENTIFICATION</scope>
</reference>
<dbReference type="GO" id="GO:0005739">
    <property type="term" value="C:mitochondrion"/>
    <property type="evidence" value="ECO:0007669"/>
    <property type="project" value="TreeGrafter"/>
</dbReference>
<keyword evidence="7" id="KW-1185">Reference proteome</keyword>
<evidence type="ECO:0000256" key="3">
    <source>
        <dbReference type="ARBA" id="ARBA00022840"/>
    </source>
</evidence>
<dbReference type="WBParaSite" id="HPBE_0001484001-mRNA-1">
    <property type="protein sequence ID" value="HPBE_0001484001-mRNA-1"/>
    <property type="gene ID" value="HPBE_0001484001"/>
</dbReference>
<feature type="domain" description="Asn/Gln amidotransferase" evidence="5">
    <location>
        <begin position="59"/>
        <end position="164"/>
    </location>
</feature>
<evidence type="ECO:0000256" key="4">
    <source>
        <dbReference type="ARBA" id="ARBA00022917"/>
    </source>
</evidence>
<dbReference type="PANTHER" id="PTHR11659">
    <property type="entry name" value="GLUTAMYL-TRNA GLN AMIDOTRANSFERASE SUBUNIT B MITOCHONDRIAL AND PROKARYOTIC PET112-RELATED"/>
    <property type="match status" value="1"/>
</dbReference>
<sequence>MLDSPLDVQENPPLSAFVDLCADHVKLVGAEQFVMWLNELKLIMQRSKVVYPPANPEFAKQFMIIVELYVRGRITKLRALETLRAFLTKVEDAEKCFEDNNLWRITDEAVIESMVEEVMTVNGKLSEKALAGHARSMARLRGILIDHSLKRIDVEQAENALSAKVAKLKATRTR</sequence>
<dbReference type="InterPro" id="IPR017959">
    <property type="entry name" value="Asn/Gln-tRNA_amidoTrfase_suB/E"/>
</dbReference>
<organism evidence="7 8">
    <name type="scientific">Heligmosomoides polygyrus</name>
    <name type="common">Parasitic roundworm</name>
    <dbReference type="NCBI Taxonomy" id="6339"/>
    <lineage>
        <taxon>Eukaryota</taxon>
        <taxon>Metazoa</taxon>
        <taxon>Ecdysozoa</taxon>
        <taxon>Nematoda</taxon>
        <taxon>Chromadorea</taxon>
        <taxon>Rhabditida</taxon>
        <taxon>Rhabditina</taxon>
        <taxon>Rhabditomorpha</taxon>
        <taxon>Strongyloidea</taxon>
        <taxon>Heligmosomidae</taxon>
        <taxon>Heligmosomoides</taxon>
    </lineage>
</organism>
<gene>
    <name evidence="6" type="ORF">HPBE_LOCUS14841</name>
</gene>
<dbReference type="Pfam" id="PF02637">
    <property type="entry name" value="GatB_Yqey"/>
    <property type="match status" value="1"/>
</dbReference>
<dbReference type="GO" id="GO:0005524">
    <property type="term" value="F:ATP binding"/>
    <property type="evidence" value="ECO:0007669"/>
    <property type="project" value="UniProtKB-KW"/>
</dbReference>
<evidence type="ECO:0000313" key="7">
    <source>
        <dbReference type="Proteomes" id="UP000050761"/>
    </source>
</evidence>
<keyword evidence="2" id="KW-0547">Nucleotide-binding</keyword>
<accession>A0A183G116</accession>
<dbReference type="PANTHER" id="PTHR11659:SF0">
    <property type="entry name" value="GLUTAMYL-TRNA(GLN) AMIDOTRANSFERASE SUBUNIT B, MITOCHONDRIAL"/>
    <property type="match status" value="1"/>
</dbReference>
<evidence type="ECO:0000313" key="8">
    <source>
        <dbReference type="WBParaSite" id="HPBE_0001484001-mRNA-1"/>
    </source>
</evidence>
<dbReference type="GO" id="GO:0050567">
    <property type="term" value="F:glutaminyl-tRNA synthase (glutamine-hydrolyzing) activity"/>
    <property type="evidence" value="ECO:0007669"/>
    <property type="project" value="TreeGrafter"/>
</dbReference>